<sequence length="176" mass="20409">MQSIDKYVVQALDNYPYWLEGTLESLGYALAYDNKNVMALGLYGRLYAEQMQDYEAAKQYYAEALAADIHALAIYPHYAEVLLLNEDYEEASKLIDFSLTIKGINKAQMLLKKIQLLERQQDIKAALKMIKEVKLISFTNDSYEIDEIEKRLKAKKELLKPKKSKKKKSEKKKSKK</sequence>
<dbReference type="OrthoDB" id="1122255at2"/>
<dbReference type="Proteomes" id="UP000198034">
    <property type="component" value="Unassembled WGS sequence"/>
</dbReference>
<evidence type="ECO:0000313" key="2">
    <source>
        <dbReference type="Proteomes" id="UP000198034"/>
    </source>
</evidence>
<dbReference type="EMBL" id="MTCY01000020">
    <property type="protein sequence ID" value="OWP77088.1"/>
    <property type="molecule type" value="Genomic_DNA"/>
</dbReference>
<proteinExistence type="predicted"/>
<dbReference type="AlphaFoldDB" id="A0A246GAJ3"/>
<name>A0A246GAJ3_9FLAO</name>
<dbReference type="Gene3D" id="1.25.40.10">
    <property type="entry name" value="Tetratricopeptide repeat domain"/>
    <property type="match status" value="1"/>
</dbReference>
<dbReference type="InterPro" id="IPR011990">
    <property type="entry name" value="TPR-like_helical_dom_sf"/>
</dbReference>
<evidence type="ECO:0000313" key="1">
    <source>
        <dbReference type="EMBL" id="OWP77088.1"/>
    </source>
</evidence>
<reference evidence="1 2" key="1">
    <citation type="journal article" date="2017" name="Infect. Genet. Evol.">
        <title>Comparative genome analysis of fish pathogen Flavobacterium columnare reveals extensive sequence diversity within the species.</title>
        <authorList>
            <person name="Kayansamruaj P."/>
            <person name="Dong H.T."/>
            <person name="Hirono I."/>
            <person name="Kondo H."/>
            <person name="Senapin S."/>
            <person name="Rodkhum C."/>
        </authorList>
    </citation>
    <scope>NUCLEOTIDE SEQUENCE [LARGE SCALE GENOMIC DNA]</scope>
    <source>
        <strain evidence="1 2">1214</strain>
    </source>
</reference>
<organism evidence="1 2">
    <name type="scientific">Flavobacterium columnare</name>
    <dbReference type="NCBI Taxonomy" id="996"/>
    <lineage>
        <taxon>Bacteria</taxon>
        <taxon>Pseudomonadati</taxon>
        <taxon>Bacteroidota</taxon>
        <taxon>Flavobacteriia</taxon>
        <taxon>Flavobacteriales</taxon>
        <taxon>Flavobacteriaceae</taxon>
        <taxon>Flavobacterium</taxon>
    </lineage>
</organism>
<dbReference type="SUPFAM" id="SSF48452">
    <property type="entry name" value="TPR-like"/>
    <property type="match status" value="1"/>
</dbReference>
<comment type="caution">
    <text evidence="1">The sequence shown here is derived from an EMBL/GenBank/DDBJ whole genome shotgun (WGS) entry which is preliminary data.</text>
</comment>
<gene>
    <name evidence="1" type="ORF">BWK62_08260</name>
</gene>
<accession>A0A246GAJ3</accession>
<protein>
    <submittedName>
        <fullName evidence="1">Uncharacterized protein</fullName>
    </submittedName>
</protein>